<dbReference type="Proteomes" id="UP001642520">
    <property type="component" value="Unassembled WGS sequence"/>
</dbReference>
<comment type="caution">
    <text evidence="10">Lacks conserved residue(s) required for the propagation of feature annotation.</text>
</comment>
<dbReference type="EMBL" id="CAXAJV020001287">
    <property type="protein sequence ID" value="CAL7936638.1"/>
    <property type="molecule type" value="Genomic_DNA"/>
</dbReference>
<evidence type="ECO:0000313" key="11">
    <source>
        <dbReference type="EMBL" id="CAL7936638.1"/>
    </source>
</evidence>
<evidence type="ECO:0000256" key="3">
    <source>
        <dbReference type="ARBA" id="ARBA00022606"/>
    </source>
</evidence>
<evidence type="ECO:0000313" key="12">
    <source>
        <dbReference type="Proteomes" id="UP001642520"/>
    </source>
</evidence>
<feature type="transmembrane region" description="Helical" evidence="10">
    <location>
        <begin position="189"/>
        <end position="217"/>
    </location>
</feature>
<gene>
    <name evidence="11" type="ORF">XYLVIOL_LOCUS2277</name>
</gene>
<feature type="transmembrane region" description="Helical" evidence="10">
    <location>
        <begin position="135"/>
        <end position="154"/>
    </location>
</feature>
<keyword evidence="7 10" id="KW-0472">Membrane</keyword>
<keyword evidence="12" id="KW-1185">Reference proteome</keyword>
<evidence type="ECO:0000256" key="8">
    <source>
        <dbReference type="ARBA" id="ARBA00023170"/>
    </source>
</evidence>
<feature type="transmembrane region" description="Helical" evidence="10">
    <location>
        <begin position="12"/>
        <end position="29"/>
    </location>
</feature>
<organism evidence="11 12">
    <name type="scientific">Xylocopa violacea</name>
    <name type="common">Violet carpenter bee</name>
    <name type="synonym">Apis violacea</name>
    <dbReference type="NCBI Taxonomy" id="135666"/>
    <lineage>
        <taxon>Eukaryota</taxon>
        <taxon>Metazoa</taxon>
        <taxon>Ecdysozoa</taxon>
        <taxon>Arthropoda</taxon>
        <taxon>Hexapoda</taxon>
        <taxon>Insecta</taxon>
        <taxon>Pterygota</taxon>
        <taxon>Neoptera</taxon>
        <taxon>Endopterygota</taxon>
        <taxon>Hymenoptera</taxon>
        <taxon>Apocrita</taxon>
        <taxon>Aculeata</taxon>
        <taxon>Apoidea</taxon>
        <taxon>Anthophila</taxon>
        <taxon>Apidae</taxon>
        <taxon>Xylocopa</taxon>
        <taxon>Xylocopa</taxon>
    </lineage>
</organism>
<evidence type="ECO:0000256" key="7">
    <source>
        <dbReference type="ARBA" id="ARBA00023136"/>
    </source>
</evidence>
<feature type="transmembrane region" description="Helical" evidence="10">
    <location>
        <begin position="41"/>
        <end position="64"/>
    </location>
</feature>
<sequence>MNNNYENDVHSSLKYCRMFLKLIGIWHLINGFNNRLEKLVSLLIMFVCLISLIFVVLPGAYYCFFHVKEITVKIQIFGPICYGTSCTLKYCFLSLRASAFKHCIKQIEEDWKVIQTREHRAIMIDNVIIAHKSTIVFSVQLYIFGMSYCTILPFCSDPFQLADNFTIKPLIYPGLDLFMDVYASPTYEFVYIMHCLYAFFSVSIETAFCGVVASFVAHACGMLQIQMARLDYLVVERKSKRVDGESLLAVIVNGHMGALQYIKNVSKALQEIYFFDIVATTIVICVLEYLCTVAWKNRDVVAIGTYVGTWLSLTFNLLVICYAGELLAEEGEKFGDATYDIQWYNLPKKTGEDLILLIAVSKLPPKLTGGKIFEISMNTFSTVLKSSVVYLNLCQAVTQ</sequence>
<dbReference type="PANTHER" id="PTHR21137:SF35">
    <property type="entry name" value="ODORANT RECEPTOR 19A-RELATED"/>
    <property type="match status" value="1"/>
</dbReference>
<evidence type="ECO:0000256" key="2">
    <source>
        <dbReference type="ARBA" id="ARBA00022475"/>
    </source>
</evidence>
<keyword evidence="3 10" id="KW-0716">Sensory transduction</keyword>
<name>A0ABP1N9C4_XYLVO</name>
<keyword evidence="8 10" id="KW-0675">Receptor</keyword>
<protein>
    <recommendedName>
        <fullName evidence="10">Odorant receptor</fullName>
    </recommendedName>
</protein>
<dbReference type="PANTHER" id="PTHR21137">
    <property type="entry name" value="ODORANT RECEPTOR"/>
    <property type="match status" value="1"/>
</dbReference>
<evidence type="ECO:0000256" key="5">
    <source>
        <dbReference type="ARBA" id="ARBA00022725"/>
    </source>
</evidence>
<keyword evidence="2" id="KW-1003">Cell membrane</keyword>
<feature type="transmembrane region" description="Helical" evidence="10">
    <location>
        <begin position="272"/>
        <end position="295"/>
    </location>
</feature>
<keyword evidence="5 10" id="KW-0552">Olfaction</keyword>
<dbReference type="InterPro" id="IPR004117">
    <property type="entry name" value="7tm6_olfct_rcpt"/>
</dbReference>
<feature type="transmembrane region" description="Helical" evidence="10">
    <location>
        <begin position="301"/>
        <end position="323"/>
    </location>
</feature>
<dbReference type="Pfam" id="PF02949">
    <property type="entry name" value="7tm_6"/>
    <property type="match status" value="1"/>
</dbReference>
<comment type="subcellular location">
    <subcellularLocation>
        <location evidence="1 10">Cell membrane</location>
        <topology evidence="1 10">Multi-pass membrane protein</topology>
    </subcellularLocation>
</comment>
<evidence type="ECO:0000256" key="1">
    <source>
        <dbReference type="ARBA" id="ARBA00004651"/>
    </source>
</evidence>
<evidence type="ECO:0000256" key="4">
    <source>
        <dbReference type="ARBA" id="ARBA00022692"/>
    </source>
</evidence>
<keyword evidence="6 10" id="KW-1133">Transmembrane helix</keyword>
<evidence type="ECO:0000256" key="9">
    <source>
        <dbReference type="ARBA" id="ARBA00023224"/>
    </source>
</evidence>
<comment type="similarity">
    <text evidence="10">Belongs to the insect chemoreceptor superfamily. Heteromeric odorant receptor channel (TC 1.A.69) family.</text>
</comment>
<proteinExistence type="inferred from homology"/>
<comment type="caution">
    <text evidence="11">The sequence shown here is derived from an EMBL/GenBank/DDBJ whole genome shotgun (WGS) entry which is preliminary data.</text>
</comment>
<reference evidence="11 12" key="1">
    <citation type="submission" date="2024-08" db="EMBL/GenBank/DDBJ databases">
        <authorList>
            <person name="Will J Nash"/>
            <person name="Angela Man"/>
            <person name="Seanna McTaggart"/>
            <person name="Kendall Baker"/>
            <person name="Tom Barker"/>
            <person name="Leah Catchpole"/>
            <person name="Alex Durrant"/>
            <person name="Karim Gharbi"/>
            <person name="Naomi Irish"/>
            <person name="Gemy Kaithakottil"/>
            <person name="Debby Ku"/>
            <person name="Aaliyah Providence"/>
            <person name="Felix Shaw"/>
            <person name="David Swarbreck"/>
            <person name="Chris Watkins"/>
            <person name="Ann M. McCartney"/>
            <person name="Giulio Formenti"/>
            <person name="Alice Mouton"/>
            <person name="Noel Vella"/>
            <person name="Bjorn M von Reumont"/>
            <person name="Adriana Vella"/>
            <person name="Wilfried Haerty"/>
        </authorList>
    </citation>
    <scope>NUCLEOTIDE SEQUENCE [LARGE SCALE GENOMIC DNA]</scope>
</reference>
<evidence type="ECO:0000256" key="10">
    <source>
        <dbReference type="RuleBase" id="RU351113"/>
    </source>
</evidence>
<keyword evidence="9 10" id="KW-0807">Transducer</keyword>
<keyword evidence="4 10" id="KW-0812">Transmembrane</keyword>
<evidence type="ECO:0000256" key="6">
    <source>
        <dbReference type="ARBA" id="ARBA00022989"/>
    </source>
</evidence>
<accession>A0ABP1N9C4</accession>